<protein>
    <submittedName>
        <fullName evidence="1">Uncharacterized protein</fullName>
    </submittedName>
</protein>
<sequence length="72" mass="8346">MLTCSNLGTKFAIHCQSRSTVRYTNQFSAKYGHIPTITLCYFTLESLFLWKPRISQSSIVQIPSTRFKHECK</sequence>
<proteinExistence type="predicted"/>
<name>A0A016S3Q7_9BILA</name>
<keyword evidence="2" id="KW-1185">Reference proteome</keyword>
<gene>
    <name evidence="1" type="primary">Acey_s0305.g1954</name>
    <name evidence="1" type="ORF">Y032_0305g1954</name>
</gene>
<evidence type="ECO:0000313" key="2">
    <source>
        <dbReference type="Proteomes" id="UP000024635"/>
    </source>
</evidence>
<dbReference type="AlphaFoldDB" id="A0A016S3Q7"/>
<evidence type="ECO:0000313" key="1">
    <source>
        <dbReference type="EMBL" id="EYB85066.1"/>
    </source>
</evidence>
<organism evidence="1 2">
    <name type="scientific">Ancylostoma ceylanicum</name>
    <dbReference type="NCBI Taxonomy" id="53326"/>
    <lineage>
        <taxon>Eukaryota</taxon>
        <taxon>Metazoa</taxon>
        <taxon>Ecdysozoa</taxon>
        <taxon>Nematoda</taxon>
        <taxon>Chromadorea</taxon>
        <taxon>Rhabditida</taxon>
        <taxon>Rhabditina</taxon>
        <taxon>Rhabditomorpha</taxon>
        <taxon>Strongyloidea</taxon>
        <taxon>Ancylostomatidae</taxon>
        <taxon>Ancylostomatinae</taxon>
        <taxon>Ancylostoma</taxon>
    </lineage>
</organism>
<comment type="caution">
    <text evidence="1">The sequence shown here is derived from an EMBL/GenBank/DDBJ whole genome shotgun (WGS) entry which is preliminary data.</text>
</comment>
<accession>A0A016S3Q7</accession>
<dbReference type="Proteomes" id="UP000024635">
    <property type="component" value="Unassembled WGS sequence"/>
</dbReference>
<dbReference type="EMBL" id="JARK01001641">
    <property type="protein sequence ID" value="EYB85066.1"/>
    <property type="molecule type" value="Genomic_DNA"/>
</dbReference>
<reference evidence="2" key="1">
    <citation type="journal article" date="2015" name="Nat. Genet.">
        <title>The genome and transcriptome of the zoonotic hookworm Ancylostoma ceylanicum identify infection-specific gene families.</title>
        <authorList>
            <person name="Schwarz E.M."/>
            <person name="Hu Y."/>
            <person name="Antoshechkin I."/>
            <person name="Miller M.M."/>
            <person name="Sternberg P.W."/>
            <person name="Aroian R.V."/>
        </authorList>
    </citation>
    <scope>NUCLEOTIDE SEQUENCE</scope>
    <source>
        <strain evidence="2">HY135</strain>
    </source>
</reference>